<dbReference type="InterPro" id="IPR033310">
    <property type="entry name" value="Mms4/EME1/EME2"/>
</dbReference>
<evidence type="ECO:0000256" key="5">
    <source>
        <dbReference type="ARBA" id="ARBA00022723"/>
    </source>
</evidence>
<dbReference type="GO" id="GO:0003677">
    <property type="term" value="F:DNA binding"/>
    <property type="evidence" value="ECO:0007669"/>
    <property type="project" value="InterPro"/>
</dbReference>
<dbReference type="Gene3D" id="3.40.50.10130">
    <property type="match status" value="1"/>
</dbReference>
<dbReference type="GO" id="GO:0008821">
    <property type="term" value="F:crossover junction DNA endonuclease activity"/>
    <property type="evidence" value="ECO:0007669"/>
    <property type="project" value="TreeGrafter"/>
</dbReference>
<dbReference type="AlphaFoldDB" id="A0A1E3QWB5"/>
<feature type="region of interest" description="Disordered" evidence="14">
    <location>
        <begin position="172"/>
        <end position="212"/>
    </location>
</feature>
<keyword evidence="8" id="KW-0378">Hydrolase</keyword>
<reference evidence="17" key="1">
    <citation type="submission" date="2016-05" db="EMBL/GenBank/DDBJ databases">
        <title>Comparative genomics of biotechnologically important yeasts.</title>
        <authorList>
            <consortium name="DOE Joint Genome Institute"/>
            <person name="Riley R."/>
            <person name="Haridas S."/>
            <person name="Wolfe K.H."/>
            <person name="Lopes M.R."/>
            <person name="Hittinger C.T."/>
            <person name="Goker M."/>
            <person name="Salamov A."/>
            <person name="Wisecaver J."/>
            <person name="Long T.M."/>
            <person name="Aerts A.L."/>
            <person name="Barry K."/>
            <person name="Choi C."/>
            <person name="Clum A."/>
            <person name="Coughlan A.Y."/>
            <person name="Deshpande S."/>
            <person name="Douglass A.P."/>
            <person name="Hanson S.J."/>
            <person name="Klenk H.-P."/>
            <person name="Labutti K."/>
            <person name="Lapidus A."/>
            <person name="Lindquist E."/>
            <person name="Lipzen A."/>
            <person name="Meier-Kolthoff J.P."/>
            <person name="Ohm R.A."/>
            <person name="Otillar R.P."/>
            <person name="Pangilinan J."/>
            <person name="Peng Y."/>
            <person name="Rokas A."/>
            <person name="Rosa C.A."/>
            <person name="Scheuner C."/>
            <person name="Sibirny A.A."/>
            <person name="Slot J.C."/>
            <person name="Stielow J.B."/>
            <person name="Sun H."/>
            <person name="Kurtzman C.P."/>
            <person name="Blackwell M."/>
            <person name="Grigoriev I.V."/>
            <person name="Jeffries T.W."/>
        </authorList>
    </citation>
    <scope>NUCLEOTIDE SEQUENCE [LARGE SCALE GENOMIC DNA]</scope>
    <source>
        <strain evidence="17">NRRL Y-12698</strain>
    </source>
</reference>
<feature type="compositionally biased region" description="Low complexity" evidence="14">
    <location>
        <begin position="67"/>
        <end position="76"/>
    </location>
</feature>
<keyword evidence="7" id="KW-0227">DNA damage</keyword>
<dbReference type="GO" id="GO:0031297">
    <property type="term" value="P:replication fork processing"/>
    <property type="evidence" value="ECO:0007669"/>
    <property type="project" value="TreeGrafter"/>
</dbReference>
<evidence type="ECO:0000256" key="1">
    <source>
        <dbReference type="ARBA" id="ARBA00001946"/>
    </source>
</evidence>
<dbReference type="GO" id="GO:0005634">
    <property type="term" value="C:nucleus"/>
    <property type="evidence" value="ECO:0007669"/>
    <property type="project" value="UniProtKB-SubCell"/>
</dbReference>
<gene>
    <name evidence="16" type="ORF">BABINDRAFT_45970</name>
</gene>
<keyword evidence="17" id="KW-1185">Reference proteome</keyword>
<proteinExistence type="inferred from homology"/>
<dbReference type="EMBL" id="KV454427">
    <property type="protein sequence ID" value="ODQ81958.1"/>
    <property type="molecule type" value="Genomic_DNA"/>
</dbReference>
<protein>
    <recommendedName>
        <fullName evidence="15">ERCC4 domain-containing protein</fullName>
    </recommendedName>
</protein>
<evidence type="ECO:0000256" key="4">
    <source>
        <dbReference type="ARBA" id="ARBA00022722"/>
    </source>
</evidence>
<evidence type="ECO:0000256" key="9">
    <source>
        <dbReference type="ARBA" id="ARBA00022842"/>
    </source>
</evidence>
<organism evidence="16 17">
    <name type="scientific">Babjeviella inositovora NRRL Y-12698</name>
    <dbReference type="NCBI Taxonomy" id="984486"/>
    <lineage>
        <taxon>Eukaryota</taxon>
        <taxon>Fungi</taxon>
        <taxon>Dikarya</taxon>
        <taxon>Ascomycota</taxon>
        <taxon>Saccharomycotina</taxon>
        <taxon>Pichiomycetes</taxon>
        <taxon>Serinales incertae sedis</taxon>
        <taxon>Babjeviella</taxon>
    </lineage>
</organism>
<keyword evidence="6" id="KW-0255">Endonuclease</keyword>
<name>A0A1E3QWB5_9ASCO</name>
<evidence type="ECO:0000256" key="6">
    <source>
        <dbReference type="ARBA" id="ARBA00022759"/>
    </source>
</evidence>
<keyword evidence="9" id="KW-0460">Magnesium</keyword>
<evidence type="ECO:0000256" key="13">
    <source>
        <dbReference type="ARBA" id="ARBA00023254"/>
    </source>
</evidence>
<dbReference type="STRING" id="984486.A0A1E3QWB5"/>
<keyword evidence="12" id="KW-0539">Nucleus</keyword>
<keyword evidence="13" id="KW-0469">Meiosis</keyword>
<dbReference type="GO" id="GO:0006302">
    <property type="term" value="P:double-strand break repair"/>
    <property type="evidence" value="ECO:0007669"/>
    <property type="project" value="TreeGrafter"/>
</dbReference>
<dbReference type="Pfam" id="PF02732">
    <property type="entry name" value="ERCC4"/>
    <property type="match status" value="1"/>
</dbReference>
<dbReference type="GO" id="GO:0000712">
    <property type="term" value="P:resolution of meiotic recombination intermediates"/>
    <property type="evidence" value="ECO:0007669"/>
    <property type="project" value="TreeGrafter"/>
</dbReference>
<evidence type="ECO:0000313" key="16">
    <source>
        <dbReference type="EMBL" id="ODQ81958.1"/>
    </source>
</evidence>
<comment type="subcellular location">
    <subcellularLocation>
        <location evidence="2">Nucleus</location>
    </subcellularLocation>
</comment>
<evidence type="ECO:0000256" key="2">
    <source>
        <dbReference type="ARBA" id="ARBA00004123"/>
    </source>
</evidence>
<accession>A0A1E3QWB5</accession>
<evidence type="ECO:0000256" key="8">
    <source>
        <dbReference type="ARBA" id="ARBA00022801"/>
    </source>
</evidence>
<evidence type="ECO:0000256" key="7">
    <source>
        <dbReference type="ARBA" id="ARBA00022763"/>
    </source>
</evidence>
<keyword evidence="5" id="KW-0479">Metal-binding</keyword>
<feature type="region of interest" description="Disordered" evidence="14">
    <location>
        <begin position="60"/>
        <end position="83"/>
    </location>
</feature>
<evidence type="ECO:0000256" key="11">
    <source>
        <dbReference type="ARBA" id="ARBA00023204"/>
    </source>
</evidence>
<evidence type="ECO:0000256" key="3">
    <source>
        <dbReference type="ARBA" id="ARBA00005313"/>
    </source>
</evidence>
<dbReference type="Proteomes" id="UP000094336">
    <property type="component" value="Unassembled WGS sequence"/>
</dbReference>
<keyword evidence="10" id="KW-0233">DNA recombination</keyword>
<dbReference type="PANTHER" id="PTHR21077">
    <property type="entry name" value="EME1 PROTEIN"/>
    <property type="match status" value="1"/>
</dbReference>
<evidence type="ECO:0000259" key="15">
    <source>
        <dbReference type="Pfam" id="PF02732"/>
    </source>
</evidence>
<dbReference type="GO" id="GO:0031573">
    <property type="term" value="P:mitotic intra-S DNA damage checkpoint signaling"/>
    <property type="evidence" value="ECO:0007669"/>
    <property type="project" value="TreeGrafter"/>
</dbReference>
<comment type="similarity">
    <text evidence="3">Belongs to the EME1/MMS4 family.</text>
</comment>
<keyword evidence="11" id="KW-0234">DNA repair</keyword>
<dbReference type="RefSeq" id="XP_018987286.1">
    <property type="nucleotide sequence ID" value="XM_019132111.1"/>
</dbReference>
<dbReference type="GO" id="GO:0048476">
    <property type="term" value="C:Holliday junction resolvase complex"/>
    <property type="evidence" value="ECO:0007669"/>
    <property type="project" value="InterPro"/>
</dbReference>
<dbReference type="PANTHER" id="PTHR21077:SF5">
    <property type="entry name" value="CROSSOVER JUNCTION ENDONUCLEASE MMS4"/>
    <property type="match status" value="1"/>
</dbReference>
<evidence type="ECO:0000256" key="14">
    <source>
        <dbReference type="SAM" id="MobiDB-lite"/>
    </source>
</evidence>
<dbReference type="OrthoDB" id="343092at2759"/>
<feature type="domain" description="ERCC4" evidence="15">
    <location>
        <begin position="393"/>
        <end position="552"/>
    </location>
</feature>
<comment type="cofactor">
    <cofactor evidence="1">
        <name>Mg(2+)</name>
        <dbReference type="ChEBI" id="CHEBI:18420"/>
    </cofactor>
</comment>
<dbReference type="GeneID" id="30149964"/>
<feature type="compositionally biased region" description="Low complexity" evidence="14">
    <location>
        <begin position="174"/>
        <end position="187"/>
    </location>
</feature>
<sequence>MSSDVILIASDDEIASIRYHMKPNIVRSRTPDPIQVIDISDTGSEDEIILIEDVASSPKLNRNNPGLPLGSLAPQQAAPPSPNRHMDYLEAIAISDISSLHVPSSQNNLTSHKAVLPKNTYNPPDLNPDLFLPSSQSTDVSPKRIHDLTIPPAESPTNPVTKGSTIQDRDLFVPSSQSSFSPSKTKPLSPPKKHTVTTVPGNAEDDRFPHSSPVRRVESSFISEFSDEGVFRSNPLTASKQGIKFLDDFLASESDSDRDEIAVLKAPDTVRVQKHRLVSEIINRSKPCPPVSKNALKVHAKGGKVSLLDTAPRLIPTSPLLTSEGDIDILVEPSSMGVVPPKPKPFSTKELAKVNKTSRSREELMREMIIHFEDGLHAAFFKEPLEEPFRLTKVTHSSNSLPIITWKRVCSATYDAEQDLFVPCVPVVVPEKIAVLHFDSVDFVERLVHHKIGTSIRNLRAREAYETVIVMVEGYDAYLQKLRTKDNKRYESLVRSHIGEGTTKKRKTAVNEFEEGLTDTDVEVLVHELLVMLKVNVFPVKTRHDALTWLETLTYTIAGGIYDRSERNLDLATVGVVRSGATPSEAYLQALRQLKFVTAPVSEKIKNKYDSLYMLFRAVTVKNGLGRGPDGKPLTRESISSCLTKLFTSTDPMDILEE</sequence>
<evidence type="ECO:0000256" key="12">
    <source>
        <dbReference type="ARBA" id="ARBA00023242"/>
    </source>
</evidence>
<evidence type="ECO:0000313" key="17">
    <source>
        <dbReference type="Proteomes" id="UP000094336"/>
    </source>
</evidence>
<keyword evidence="4" id="KW-0540">Nuclease</keyword>
<dbReference type="InterPro" id="IPR006166">
    <property type="entry name" value="ERCC4_domain"/>
</dbReference>
<dbReference type="GO" id="GO:0046872">
    <property type="term" value="F:metal ion binding"/>
    <property type="evidence" value="ECO:0007669"/>
    <property type="project" value="UniProtKB-KW"/>
</dbReference>
<evidence type="ECO:0000256" key="10">
    <source>
        <dbReference type="ARBA" id="ARBA00023172"/>
    </source>
</evidence>